<feature type="compositionally biased region" description="Polar residues" evidence="1">
    <location>
        <begin position="1"/>
        <end position="19"/>
    </location>
</feature>
<feature type="region of interest" description="Disordered" evidence="1">
    <location>
        <begin position="1"/>
        <end position="54"/>
    </location>
</feature>
<name>A0A2H3CJU8_9AGAR</name>
<proteinExistence type="predicted"/>
<evidence type="ECO:0000256" key="1">
    <source>
        <dbReference type="SAM" id="MobiDB-lite"/>
    </source>
</evidence>
<dbReference type="EMBL" id="KZ293417">
    <property type="protein sequence ID" value="PBK75586.1"/>
    <property type="molecule type" value="Genomic_DNA"/>
</dbReference>
<reference evidence="3" key="1">
    <citation type="journal article" date="2017" name="Nat. Ecol. Evol.">
        <title>Genome expansion and lineage-specific genetic innovations in the forest pathogenic fungi Armillaria.</title>
        <authorList>
            <person name="Sipos G."/>
            <person name="Prasanna A.N."/>
            <person name="Walter M.C."/>
            <person name="O'Connor E."/>
            <person name="Balint B."/>
            <person name="Krizsan K."/>
            <person name="Kiss B."/>
            <person name="Hess J."/>
            <person name="Varga T."/>
            <person name="Slot J."/>
            <person name="Riley R."/>
            <person name="Boka B."/>
            <person name="Rigling D."/>
            <person name="Barry K."/>
            <person name="Lee J."/>
            <person name="Mihaltcheva S."/>
            <person name="LaButti K."/>
            <person name="Lipzen A."/>
            <person name="Waldron R."/>
            <person name="Moloney N.M."/>
            <person name="Sperisen C."/>
            <person name="Kredics L."/>
            <person name="Vagvoelgyi C."/>
            <person name="Patrignani A."/>
            <person name="Fitzpatrick D."/>
            <person name="Nagy I."/>
            <person name="Doyle S."/>
            <person name="Anderson J.B."/>
            <person name="Grigoriev I.V."/>
            <person name="Gueldener U."/>
            <person name="Muensterkoetter M."/>
            <person name="Nagy L.G."/>
        </authorList>
    </citation>
    <scope>NUCLEOTIDE SEQUENCE [LARGE SCALE GENOMIC DNA]</scope>
    <source>
        <strain evidence="3">28-4</strain>
    </source>
</reference>
<protein>
    <recommendedName>
        <fullName evidence="4">C2H2-type domain-containing protein</fullName>
    </recommendedName>
</protein>
<organism evidence="2 3">
    <name type="scientific">Armillaria solidipes</name>
    <dbReference type="NCBI Taxonomy" id="1076256"/>
    <lineage>
        <taxon>Eukaryota</taxon>
        <taxon>Fungi</taxon>
        <taxon>Dikarya</taxon>
        <taxon>Basidiomycota</taxon>
        <taxon>Agaricomycotina</taxon>
        <taxon>Agaricomycetes</taxon>
        <taxon>Agaricomycetidae</taxon>
        <taxon>Agaricales</taxon>
        <taxon>Marasmiineae</taxon>
        <taxon>Physalacriaceae</taxon>
        <taxon>Armillaria</taxon>
    </lineage>
</organism>
<dbReference type="AlphaFoldDB" id="A0A2H3CJU8"/>
<gene>
    <name evidence="2" type="ORF">ARMSODRAFT_396331</name>
</gene>
<evidence type="ECO:0000313" key="3">
    <source>
        <dbReference type="Proteomes" id="UP000218334"/>
    </source>
</evidence>
<evidence type="ECO:0008006" key="4">
    <source>
        <dbReference type="Google" id="ProtNLM"/>
    </source>
</evidence>
<dbReference type="Proteomes" id="UP000218334">
    <property type="component" value="Unassembled WGS sequence"/>
</dbReference>
<keyword evidence="3" id="KW-1185">Reference proteome</keyword>
<feature type="compositionally biased region" description="Polar residues" evidence="1">
    <location>
        <begin position="33"/>
        <end position="48"/>
    </location>
</feature>
<evidence type="ECO:0000313" key="2">
    <source>
        <dbReference type="EMBL" id="PBK75586.1"/>
    </source>
</evidence>
<sequence length="207" mass="23275">MFQWGEKQQSFDSGRQSSYRSHDGNHSSMELHPSQSSGPEVRKTSQPVPNIMIGPTAPTNHFLPLFGSGTTGYNTTESPPSPSLMITTVQPVEPSSRISTLQVIELEDVEVTCLLCGGAFLGYQASSHLRETHSTLVRKNDRSLCPLCTTTGITIPAKEVTNFCRHFQKHHKVLRFKCSRCSYTAFERWNVERHVQKMRGKVMCFKN</sequence>
<accession>A0A2H3CJU8</accession>